<accession>A0A0E9WXZ7</accession>
<evidence type="ECO:0000313" key="2">
    <source>
        <dbReference type="EMBL" id="JAH95244.1"/>
    </source>
</evidence>
<proteinExistence type="predicted"/>
<sequence length="65" mass="7454">MASIRVLVIEFSLFSEVLLTACLHLQFPNEHLQHLHSCDAHCLSSISITIPLQLYITYKYLTISH</sequence>
<reference evidence="2" key="2">
    <citation type="journal article" date="2015" name="Fish Shellfish Immunol.">
        <title>Early steps in the European eel (Anguilla anguilla)-Vibrio vulnificus interaction in the gills: Role of the RtxA13 toxin.</title>
        <authorList>
            <person name="Callol A."/>
            <person name="Pajuelo D."/>
            <person name="Ebbesson L."/>
            <person name="Teles M."/>
            <person name="MacKenzie S."/>
            <person name="Amaro C."/>
        </authorList>
    </citation>
    <scope>NUCLEOTIDE SEQUENCE</scope>
</reference>
<protein>
    <submittedName>
        <fullName evidence="2">Uncharacterized protein</fullName>
    </submittedName>
</protein>
<evidence type="ECO:0000256" key="1">
    <source>
        <dbReference type="SAM" id="SignalP"/>
    </source>
</evidence>
<feature type="chain" id="PRO_5002434864" evidence="1">
    <location>
        <begin position="23"/>
        <end position="65"/>
    </location>
</feature>
<feature type="signal peptide" evidence="1">
    <location>
        <begin position="1"/>
        <end position="22"/>
    </location>
</feature>
<name>A0A0E9WXZ7_ANGAN</name>
<reference evidence="2" key="1">
    <citation type="submission" date="2014-11" db="EMBL/GenBank/DDBJ databases">
        <authorList>
            <person name="Amaro Gonzalez C."/>
        </authorList>
    </citation>
    <scope>NUCLEOTIDE SEQUENCE</scope>
</reference>
<organism evidence="2">
    <name type="scientific">Anguilla anguilla</name>
    <name type="common">European freshwater eel</name>
    <name type="synonym">Muraena anguilla</name>
    <dbReference type="NCBI Taxonomy" id="7936"/>
    <lineage>
        <taxon>Eukaryota</taxon>
        <taxon>Metazoa</taxon>
        <taxon>Chordata</taxon>
        <taxon>Craniata</taxon>
        <taxon>Vertebrata</taxon>
        <taxon>Euteleostomi</taxon>
        <taxon>Actinopterygii</taxon>
        <taxon>Neopterygii</taxon>
        <taxon>Teleostei</taxon>
        <taxon>Anguilliformes</taxon>
        <taxon>Anguillidae</taxon>
        <taxon>Anguilla</taxon>
    </lineage>
</organism>
<dbReference type="AlphaFoldDB" id="A0A0E9WXZ7"/>
<dbReference type="EMBL" id="GBXM01013333">
    <property type="protein sequence ID" value="JAH95244.1"/>
    <property type="molecule type" value="Transcribed_RNA"/>
</dbReference>
<keyword evidence="1" id="KW-0732">Signal</keyword>